<feature type="coiled-coil region" evidence="1">
    <location>
        <begin position="34"/>
        <end position="111"/>
    </location>
</feature>
<gene>
    <name evidence="2" type="ORF">BSAL_81100</name>
</gene>
<sequence length="280" mass="31225">MTENTHEVSIDVRSTQPPAIALTAMNSTIAASMDTALRGEIKRLREEVSDLRREASRGDALRSEVAMLRSVTLMQAEEKVPLRLRELEAENQRLKRANRSLEEKLISIEGDSKYRDLLNSWTSSEIGFANRSNPVQAEMERSLHLEDEVFPTFTNGSMLSHPLNGSVVGNRVLVLKPQSNPCLTCGTRLVAAETAFDTEKKKLHTTIKSLEQRLAAANDEIRAVQAWIAPLVTSIQQYPRSADLQPLQQLHNFASPTRTTAEAQHYGRQMLGSSLGLHSR</sequence>
<organism evidence="2 3">
    <name type="scientific">Bodo saltans</name>
    <name type="common">Flagellated protozoan</name>
    <dbReference type="NCBI Taxonomy" id="75058"/>
    <lineage>
        <taxon>Eukaryota</taxon>
        <taxon>Discoba</taxon>
        <taxon>Euglenozoa</taxon>
        <taxon>Kinetoplastea</taxon>
        <taxon>Metakinetoplastina</taxon>
        <taxon>Eubodonida</taxon>
        <taxon>Bodonidae</taxon>
        <taxon>Bodo</taxon>
    </lineage>
</organism>
<reference evidence="3" key="1">
    <citation type="submission" date="2015-09" db="EMBL/GenBank/DDBJ databases">
        <authorList>
            <consortium name="Pathogen Informatics"/>
        </authorList>
    </citation>
    <scope>NUCLEOTIDE SEQUENCE [LARGE SCALE GENOMIC DNA]</scope>
    <source>
        <strain evidence="3">Lake Konstanz</strain>
    </source>
</reference>
<feature type="coiled-coil region" evidence="1">
    <location>
        <begin position="200"/>
        <end position="227"/>
    </location>
</feature>
<dbReference type="AlphaFoldDB" id="A0A0S4IYG2"/>
<name>A0A0S4IYG2_BODSA</name>
<accession>A0A0S4IYG2</accession>
<evidence type="ECO:0000313" key="3">
    <source>
        <dbReference type="Proteomes" id="UP000051952"/>
    </source>
</evidence>
<dbReference type="VEuPathDB" id="TriTrypDB:BSAL_81100"/>
<protein>
    <submittedName>
        <fullName evidence="2">Uncharacterized protein</fullName>
    </submittedName>
</protein>
<evidence type="ECO:0000313" key="2">
    <source>
        <dbReference type="EMBL" id="CUG55190.1"/>
    </source>
</evidence>
<dbReference type="Proteomes" id="UP000051952">
    <property type="component" value="Unassembled WGS sequence"/>
</dbReference>
<keyword evidence="1" id="KW-0175">Coiled coil</keyword>
<dbReference type="EMBL" id="CYKH01000868">
    <property type="protein sequence ID" value="CUG55190.1"/>
    <property type="molecule type" value="Genomic_DNA"/>
</dbReference>
<proteinExistence type="predicted"/>
<evidence type="ECO:0000256" key="1">
    <source>
        <dbReference type="SAM" id="Coils"/>
    </source>
</evidence>
<keyword evidence="3" id="KW-1185">Reference proteome</keyword>